<dbReference type="NCBIfam" id="TIGR01892">
    <property type="entry name" value="AcOrn-deacetyl"/>
    <property type="match status" value="1"/>
</dbReference>
<dbReference type="InterPro" id="IPR002933">
    <property type="entry name" value="Peptidase_M20"/>
</dbReference>
<dbReference type="RefSeq" id="WP_425310521.1">
    <property type="nucleotide sequence ID" value="NZ_CP154795.1"/>
</dbReference>
<dbReference type="Pfam" id="PF01546">
    <property type="entry name" value="Peptidase_M20"/>
    <property type="match status" value="1"/>
</dbReference>
<evidence type="ECO:0000256" key="1">
    <source>
        <dbReference type="ARBA" id="ARBA00022723"/>
    </source>
</evidence>
<evidence type="ECO:0000313" key="5">
    <source>
        <dbReference type="Proteomes" id="UP001442841"/>
    </source>
</evidence>
<dbReference type="SUPFAM" id="SSF53187">
    <property type="entry name" value="Zn-dependent exopeptidases"/>
    <property type="match status" value="1"/>
</dbReference>
<dbReference type="CDD" id="cd03894">
    <property type="entry name" value="M20_ArgE"/>
    <property type="match status" value="1"/>
</dbReference>
<dbReference type="Gene3D" id="3.40.630.10">
    <property type="entry name" value="Zn peptidases"/>
    <property type="match status" value="1"/>
</dbReference>
<proteinExistence type="predicted"/>
<dbReference type="InterPro" id="IPR036264">
    <property type="entry name" value="Bact_exopeptidase_dim_dom"/>
</dbReference>
<dbReference type="Gene3D" id="3.30.70.360">
    <property type="match status" value="1"/>
</dbReference>
<dbReference type="PANTHER" id="PTHR43808">
    <property type="entry name" value="ACETYLORNITHINE DEACETYLASE"/>
    <property type="match status" value="1"/>
</dbReference>
<sequence length="393" mass="41872">MTSATNDLPRSLDWVIRLCSIDSTSRLSNLPVIDVVADEAKRLGLDPKTCPRPDNPEKANLLVTIPAADGSTAGGVVLSGHTDVVPVDGQDWHSDPFAPEVRDGKLYGRGTCDMKGFIGVAVALLPDMIAADLTEPIHLALSYDEEIGCIGGEQIVKDIANLGLTPRAAIIGEPSSMRVITGHKSVNLCKITFHGRAAHSSLTSAGVNAVEYAAQFITWVRGRADDWKANGPFDEAYELPYTTSGSNMINGGIASNTVPELCVVHSEFRTVPGVDQHVTMAEYEAYARELEVRMKAEHESASVDFEVLAAVPGLDTPADAETTSLGRELGGVPSDDKVTYGTEAGQFSGAGMEAVVCGPGDIAQAHTANEWIELDQLVACEEFVGRLIERLSR</sequence>
<reference evidence="4 5" key="1">
    <citation type="submission" date="2024-04" db="EMBL/GenBank/DDBJ databases">
        <title>Isolation of an actinomycete strain from pig manure.</title>
        <authorList>
            <person name="Gong T."/>
            <person name="Yu Z."/>
            <person name="An M."/>
            <person name="Wei C."/>
            <person name="Yang W."/>
            <person name="Liu L."/>
        </authorList>
    </citation>
    <scope>NUCLEOTIDE SEQUENCE [LARGE SCALE GENOMIC DNA]</scope>
    <source>
        <strain evidence="4 5">ZF39</strain>
    </source>
</reference>
<dbReference type="InterPro" id="IPR011650">
    <property type="entry name" value="Peptidase_M20_dimer"/>
</dbReference>
<dbReference type="InterPro" id="IPR050072">
    <property type="entry name" value="Peptidase_M20A"/>
</dbReference>
<dbReference type="EMBL" id="CP154795">
    <property type="protein sequence ID" value="XAN09084.1"/>
    <property type="molecule type" value="Genomic_DNA"/>
</dbReference>
<protein>
    <submittedName>
        <fullName evidence="4">Acetylornithine deacetylase</fullName>
        <ecNumber evidence="4">3.5.1.16</ecNumber>
    </submittedName>
</protein>
<keyword evidence="2 4" id="KW-0378">Hydrolase</keyword>
<evidence type="ECO:0000256" key="2">
    <source>
        <dbReference type="ARBA" id="ARBA00022801"/>
    </source>
</evidence>
<evidence type="ECO:0000259" key="3">
    <source>
        <dbReference type="Pfam" id="PF07687"/>
    </source>
</evidence>
<dbReference type="EC" id="3.5.1.16" evidence="4"/>
<dbReference type="Pfam" id="PF07687">
    <property type="entry name" value="M20_dimer"/>
    <property type="match status" value="1"/>
</dbReference>
<evidence type="ECO:0000313" key="4">
    <source>
        <dbReference type="EMBL" id="XAN09084.1"/>
    </source>
</evidence>
<organism evidence="4 5">
    <name type="scientific">Ammonicoccus fulvus</name>
    <dbReference type="NCBI Taxonomy" id="3138240"/>
    <lineage>
        <taxon>Bacteria</taxon>
        <taxon>Bacillati</taxon>
        <taxon>Actinomycetota</taxon>
        <taxon>Actinomycetes</taxon>
        <taxon>Propionibacteriales</taxon>
        <taxon>Propionibacteriaceae</taxon>
        <taxon>Ammonicoccus</taxon>
    </lineage>
</organism>
<dbReference type="SUPFAM" id="SSF55031">
    <property type="entry name" value="Bacterial exopeptidase dimerisation domain"/>
    <property type="match status" value="1"/>
</dbReference>
<keyword evidence="5" id="KW-1185">Reference proteome</keyword>
<accession>A0ABZ3FVJ6</accession>
<gene>
    <name evidence="4" type="primary">argE</name>
    <name evidence="4" type="ORF">AADG42_17770</name>
</gene>
<feature type="domain" description="Peptidase M20 dimerisation" evidence="3">
    <location>
        <begin position="181"/>
        <end position="291"/>
    </location>
</feature>
<keyword evidence="1" id="KW-0479">Metal-binding</keyword>
<dbReference type="InterPro" id="IPR010169">
    <property type="entry name" value="AcOrn-deacetyl"/>
</dbReference>
<dbReference type="NCBIfam" id="NF005710">
    <property type="entry name" value="PRK07522.1"/>
    <property type="match status" value="1"/>
</dbReference>
<name>A0ABZ3FVJ6_9ACTN</name>
<dbReference type="GO" id="GO:0008777">
    <property type="term" value="F:acetylornithine deacetylase activity"/>
    <property type="evidence" value="ECO:0007669"/>
    <property type="project" value="UniProtKB-EC"/>
</dbReference>
<dbReference type="Proteomes" id="UP001442841">
    <property type="component" value="Chromosome"/>
</dbReference>
<dbReference type="PANTHER" id="PTHR43808:SF31">
    <property type="entry name" value="N-ACETYL-L-CITRULLINE DEACETYLASE"/>
    <property type="match status" value="1"/>
</dbReference>